<evidence type="ECO:0000313" key="4">
    <source>
        <dbReference type="Proteomes" id="UP000251842"/>
    </source>
</evidence>
<dbReference type="EMBL" id="CP029556">
    <property type="protein sequence ID" value="AXA85530.1"/>
    <property type="molecule type" value="Genomic_DNA"/>
</dbReference>
<dbReference type="InterPro" id="IPR036291">
    <property type="entry name" value="NAD(P)-bd_dom_sf"/>
</dbReference>
<dbReference type="SUPFAM" id="SSF51735">
    <property type="entry name" value="NAD(P)-binding Rossmann-fold domains"/>
    <property type="match status" value="1"/>
</dbReference>
<evidence type="ECO:0000256" key="2">
    <source>
        <dbReference type="ARBA" id="ARBA00023002"/>
    </source>
</evidence>
<dbReference type="GO" id="GO:0016020">
    <property type="term" value="C:membrane"/>
    <property type="evidence" value="ECO:0007669"/>
    <property type="project" value="TreeGrafter"/>
</dbReference>
<dbReference type="InterPro" id="IPR002347">
    <property type="entry name" value="SDR_fam"/>
</dbReference>
<dbReference type="KEGG" id="lue:DCD74_07375"/>
<gene>
    <name evidence="3" type="ORF">DCD74_07375</name>
</gene>
<dbReference type="Gene3D" id="3.40.50.720">
    <property type="entry name" value="NAD(P)-binding Rossmann-like Domain"/>
    <property type="match status" value="1"/>
</dbReference>
<dbReference type="PANTHER" id="PTHR44196:SF4">
    <property type="entry name" value="SHORT CHAIN DEHYDROGENASE"/>
    <property type="match status" value="1"/>
</dbReference>
<organism evidence="3 4">
    <name type="scientific">Solilutibacter oculi</name>
    <dbReference type="NCBI Taxonomy" id="2698682"/>
    <lineage>
        <taxon>Bacteria</taxon>
        <taxon>Pseudomonadati</taxon>
        <taxon>Pseudomonadota</taxon>
        <taxon>Gammaproteobacteria</taxon>
        <taxon>Lysobacterales</taxon>
        <taxon>Lysobacteraceae</taxon>
        <taxon>Solilutibacter</taxon>
    </lineage>
</organism>
<keyword evidence="2" id="KW-0560">Oxidoreductase</keyword>
<name>A0A344J920_9GAMM</name>
<dbReference type="PANTHER" id="PTHR44196">
    <property type="entry name" value="DEHYDROGENASE/REDUCTASE SDR FAMILY MEMBER 7B"/>
    <property type="match status" value="1"/>
</dbReference>
<keyword evidence="4" id="KW-1185">Reference proteome</keyword>
<dbReference type="Pfam" id="PF00106">
    <property type="entry name" value="adh_short"/>
    <property type="match status" value="1"/>
</dbReference>
<proteinExistence type="inferred from homology"/>
<sequence length="245" mass="26174">MLVAGATGGLGEAASIACARAGATLVLLGRNVRRLNKVYDAVAKAGPEPLLYPMDLEGASPDDHLELASRLKDAFGRLDGLLHCAAEFRGLTPLEYTDPANIARAFQINVTAPMWLTSALLPVLKLSDDASVVFVVDDADHVGKPFWGPYAVSQQARAALVPMWAKEMEGARVRISGLQPGPMRSGLRAKSTVEDIDPRLREPVAYADDCVRLLSAAGAQWNGRIDRVMAPEPAPQRVVLPTLSA</sequence>
<dbReference type="GO" id="GO:0016491">
    <property type="term" value="F:oxidoreductase activity"/>
    <property type="evidence" value="ECO:0007669"/>
    <property type="project" value="UniProtKB-KW"/>
</dbReference>
<reference evidence="4" key="1">
    <citation type="submission" date="2018-05" db="EMBL/GenBank/DDBJ databases">
        <title>Luteimonas pekinense sp. nov., isolated from human Meibomian gland secretions, Beijing, China.</title>
        <authorList>
            <person name="Wen T."/>
            <person name="Bai H."/>
            <person name="Lv H."/>
        </authorList>
    </citation>
    <scope>NUCLEOTIDE SEQUENCE [LARGE SCALE GENOMIC DNA]</scope>
    <source>
        <strain evidence="4">83-4</strain>
    </source>
</reference>
<protein>
    <submittedName>
        <fullName evidence="3">Short-chain dehydrogenase</fullName>
    </submittedName>
</protein>
<accession>A0A344J920</accession>
<dbReference type="AlphaFoldDB" id="A0A344J920"/>
<comment type="similarity">
    <text evidence="1">Belongs to the short-chain dehydrogenases/reductases (SDR) family.</text>
</comment>
<evidence type="ECO:0000313" key="3">
    <source>
        <dbReference type="EMBL" id="AXA85530.1"/>
    </source>
</evidence>
<dbReference type="OrthoDB" id="9790785at2"/>
<evidence type="ECO:0000256" key="1">
    <source>
        <dbReference type="ARBA" id="ARBA00006484"/>
    </source>
</evidence>
<dbReference type="Proteomes" id="UP000251842">
    <property type="component" value="Chromosome"/>
</dbReference>